<sequence>MHRKLLLDAYLKAKEEQGFIKKTHISTFLSDYINENTGEPYGEKILRIKYNKAIKNGDEPIVLKIYAAEALKQYLGTESDIKPSLNTNLEITEKSTPFLVKNKTPIITTAIFILLLFTINIFKVNNEKWMVWQNDHYEESPFIKDMLQSNLLKIYKKESIENFKMIEPNCQTSYFSENGDVKLWYGKNKKKQLNYFTSYGLHPETGKTLKPITVYMIKKHICSSY</sequence>
<reference evidence="2 3" key="1">
    <citation type="submission" date="2020-12" db="EMBL/GenBank/DDBJ databases">
        <title>Olleya sediminilitoris sp. nov., isolated from a tidal flat.</title>
        <authorList>
            <person name="Park S."/>
            <person name="Yoon J.-H."/>
        </authorList>
    </citation>
    <scope>NUCLEOTIDE SEQUENCE [LARGE SCALE GENOMIC DNA]</scope>
    <source>
        <strain evidence="2 3">YSTF-M6</strain>
    </source>
</reference>
<organism evidence="2 3">
    <name type="scientific">Olleya sediminilitoris</name>
    <dbReference type="NCBI Taxonomy" id="2795739"/>
    <lineage>
        <taxon>Bacteria</taxon>
        <taxon>Pseudomonadati</taxon>
        <taxon>Bacteroidota</taxon>
        <taxon>Flavobacteriia</taxon>
        <taxon>Flavobacteriales</taxon>
        <taxon>Flavobacteriaceae</taxon>
    </lineage>
</organism>
<keyword evidence="3" id="KW-1185">Reference proteome</keyword>
<keyword evidence="1" id="KW-1133">Transmembrane helix</keyword>
<dbReference type="EMBL" id="JAEMEF010000006">
    <property type="protein sequence ID" value="MBL7559840.1"/>
    <property type="molecule type" value="Genomic_DNA"/>
</dbReference>
<keyword evidence="1" id="KW-0812">Transmembrane</keyword>
<proteinExistence type="predicted"/>
<evidence type="ECO:0000256" key="1">
    <source>
        <dbReference type="SAM" id="Phobius"/>
    </source>
</evidence>
<keyword evidence="1" id="KW-0472">Membrane</keyword>
<dbReference type="RefSeq" id="WP_203000229.1">
    <property type="nucleotide sequence ID" value="NZ_JAEMEF010000006.1"/>
</dbReference>
<accession>A0ABS1WL42</accession>
<comment type="caution">
    <text evidence="2">The sequence shown here is derived from an EMBL/GenBank/DDBJ whole genome shotgun (WGS) entry which is preliminary data.</text>
</comment>
<evidence type="ECO:0000313" key="2">
    <source>
        <dbReference type="EMBL" id="MBL7559840.1"/>
    </source>
</evidence>
<dbReference type="Proteomes" id="UP000605013">
    <property type="component" value="Unassembled WGS sequence"/>
</dbReference>
<feature type="transmembrane region" description="Helical" evidence="1">
    <location>
        <begin position="104"/>
        <end position="122"/>
    </location>
</feature>
<name>A0ABS1WL42_9FLAO</name>
<gene>
    <name evidence="2" type="ORF">JAO71_08495</name>
</gene>
<evidence type="ECO:0000313" key="3">
    <source>
        <dbReference type="Proteomes" id="UP000605013"/>
    </source>
</evidence>
<protein>
    <submittedName>
        <fullName evidence="2">Uncharacterized protein</fullName>
    </submittedName>
</protein>